<dbReference type="AlphaFoldDB" id="A9NP06"/>
<evidence type="ECO:0000256" key="2">
    <source>
        <dbReference type="ARBA" id="ARBA00008456"/>
    </source>
</evidence>
<dbReference type="SUPFAM" id="SSF53474">
    <property type="entry name" value="alpha/beta-Hydrolases"/>
    <property type="match status" value="1"/>
</dbReference>
<accession>A9NP06</accession>
<dbReference type="Pfam" id="PF01738">
    <property type="entry name" value="DLH"/>
    <property type="match status" value="1"/>
</dbReference>
<dbReference type="InterPro" id="IPR042946">
    <property type="entry name" value="CMBL"/>
</dbReference>
<evidence type="ECO:0000313" key="7">
    <source>
        <dbReference type="EMBL" id="ABK22367.1"/>
    </source>
</evidence>
<dbReference type="Gene3D" id="3.40.50.1820">
    <property type="entry name" value="alpha/beta hydrolase"/>
    <property type="match status" value="1"/>
</dbReference>
<dbReference type="GO" id="GO:0016787">
    <property type="term" value="F:hydrolase activity"/>
    <property type="evidence" value="ECO:0007669"/>
    <property type="project" value="UniProtKB-KW"/>
</dbReference>
<proteinExistence type="evidence at transcript level"/>
<dbReference type="PANTHER" id="PTHR46812:SF1">
    <property type="entry name" value="CARBOXYMETHYLENEBUTENOLIDASE HOMOLOG"/>
    <property type="match status" value="1"/>
</dbReference>
<keyword evidence="5" id="KW-0378">Hydrolase</keyword>
<evidence type="ECO:0000259" key="6">
    <source>
        <dbReference type="Pfam" id="PF01738"/>
    </source>
</evidence>
<dbReference type="GO" id="GO:0009507">
    <property type="term" value="C:chloroplast"/>
    <property type="evidence" value="ECO:0007669"/>
    <property type="project" value="TreeGrafter"/>
</dbReference>
<name>A9NP06_PICSI</name>
<keyword evidence="4" id="KW-0963">Cytoplasm</keyword>
<protein>
    <recommendedName>
        <fullName evidence="3">Carboxymethylenebutenolidase homolog</fullName>
    </recommendedName>
</protein>
<evidence type="ECO:0000256" key="1">
    <source>
        <dbReference type="ARBA" id="ARBA00004514"/>
    </source>
</evidence>
<evidence type="ECO:0000256" key="4">
    <source>
        <dbReference type="ARBA" id="ARBA00022490"/>
    </source>
</evidence>
<sequence>MASSLVSATSPLFFSITKRNAFGVPWRQLNSPILSTLKQGLLQTHLILQNNFIQNQLKYASSAKRVVRCVLGNQVQSEGDIDEVCELVNGVELVLGEEDSFNAYLLKAVKNNNGAAVLLLSDVFGFEDSGTRDFAYRLSCNGYNVLVPDLYRGEPWSKDRPQSEFEKWRRKHLPERVASDIDISAKWLLEEFSAAGISDKLGIVGFCFGGGRLVETLARDAQSHFGAAVCFYGTRFDPSLASQLKIPVLFIVGENDPLCPVDLLRQMESQIKGSHVCVYASRGHGFAHHPKSLEEDEDAEDAFNTMRSWLNKYLVQTRRNVKD</sequence>
<comment type="similarity">
    <text evidence="2">Belongs to the dienelactone hydrolase family.</text>
</comment>
<evidence type="ECO:0000256" key="3">
    <source>
        <dbReference type="ARBA" id="ARBA00014180"/>
    </source>
</evidence>
<dbReference type="InterPro" id="IPR002925">
    <property type="entry name" value="Dienelactn_hydro"/>
</dbReference>
<comment type="subcellular location">
    <subcellularLocation>
        <location evidence="1">Cytoplasm</location>
        <location evidence="1">Cytosol</location>
    </subcellularLocation>
</comment>
<evidence type="ECO:0000256" key="5">
    <source>
        <dbReference type="ARBA" id="ARBA00022801"/>
    </source>
</evidence>
<dbReference type="PANTHER" id="PTHR46812">
    <property type="entry name" value="CARBOXYMETHYLENEBUTENOLIDASE HOMOLOG"/>
    <property type="match status" value="1"/>
</dbReference>
<dbReference type="InterPro" id="IPR029058">
    <property type="entry name" value="AB_hydrolase_fold"/>
</dbReference>
<reference evidence="7" key="1">
    <citation type="journal article" date="2008" name="BMC Genomics">
        <title>A conifer genomics resource of 200,000 spruce (Picea spp.) ESTs and 6,464 high-quality, sequence-finished full-length cDNAs for Sitka spruce (Picea sitchensis).</title>
        <authorList>
            <person name="Ralph S.G."/>
            <person name="Chun H.J."/>
            <person name="Kolosova N."/>
            <person name="Cooper D."/>
            <person name="Oddy C."/>
            <person name="Ritland C.E."/>
            <person name="Kirkpatrick R."/>
            <person name="Moore R."/>
            <person name="Barber S."/>
            <person name="Holt R.A."/>
            <person name="Jones S.J."/>
            <person name="Marra M.A."/>
            <person name="Douglas C.J."/>
            <person name="Ritland K."/>
            <person name="Bohlmann J."/>
        </authorList>
    </citation>
    <scope>NUCLEOTIDE SEQUENCE</scope>
    <source>
        <tissue evidence="7">Green portion of the leader tissue</tissue>
    </source>
</reference>
<organism evidence="7">
    <name type="scientific">Picea sitchensis</name>
    <name type="common">Sitka spruce</name>
    <name type="synonym">Pinus sitchensis</name>
    <dbReference type="NCBI Taxonomy" id="3332"/>
    <lineage>
        <taxon>Eukaryota</taxon>
        <taxon>Viridiplantae</taxon>
        <taxon>Streptophyta</taxon>
        <taxon>Embryophyta</taxon>
        <taxon>Tracheophyta</taxon>
        <taxon>Spermatophyta</taxon>
        <taxon>Pinopsida</taxon>
        <taxon>Pinidae</taxon>
        <taxon>Conifers I</taxon>
        <taxon>Pinales</taxon>
        <taxon>Pinaceae</taxon>
        <taxon>Picea</taxon>
    </lineage>
</organism>
<dbReference type="GO" id="GO:0005829">
    <property type="term" value="C:cytosol"/>
    <property type="evidence" value="ECO:0007669"/>
    <property type="project" value="UniProtKB-SubCell"/>
</dbReference>
<feature type="domain" description="Dienelactone hydrolase" evidence="6">
    <location>
        <begin position="101"/>
        <end position="314"/>
    </location>
</feature>
<dbReference type="EMBL" id="EF083016">
    <property type="protein sequence ID" value="ABK22367.1"/>
    <property type="molecule type" value="mRNA"/>
</dbReference>